<reference evidence="9" key="1">
    <citation type="journal article" date="2021" name="PeerJ">
        <title>Extensive microbial diversity within the chicken gut microbiome revealed by metagenomics and culture.</title>
        <authorList>
            <person name="Gilroy R."/>
            <person name="Ravi A."/>
            <person name="Getino M."/>
            <person name="Pursley I."/>
            <person name="Horton D.L."/>
            <person name="Alikhan N.F."/>
            <person name="Baker D."/>
            <person name="Gharbi K."/>
            <person name="Hall N."/>
            <person name="Watson M."/>
            <person name="Adriaenssens E.M."/>
            <person name="Foster-Nyarko E."/>
            <person name="Jarju S."/>
            <person name="Secka A."/>
            <person name="Antonio M."/>
            <person name="Oren A."/>
            <person name="Chaudhuri R.R."/>
            <person name="La Ragione R."/>
            <person name="Hildebrand F."/>
            <person name="Pallen M.J."/>
        </authorList>
    </citation>
    <scope>NUCLEOTIDE SEQUENCE</scope>
    <source>
        <strain evidence="9">ChiBcec18-1249</strain>
    </source>
</reference>
<evidence type="ECO:0000259" key="7">
    <source>
        <dbReference type="PROSITE" id="PS01124"/>
    </source>
</evidence>
<evidence type="ECO:0000313" key="9">
    <source>
        <dbReference type="EMBL" id="HJB12298.1"/>
    </source>
</evidence>
<dbReference type="GO" id="GO:0000160">
    <property type="term" value="P:phosphorelay signal transduction system"/>
    <property type="evidence" value="ECO:0007669"/>
    <property type="project" value="InterPro"/>
</dbReference>
<dbReference type="InterPro" id="IPR011006">
    <property type="entry name" value="CheY-like_superfamily"/>
</dbReference>
<dbReference type="SUPFAM" id="SSF46689">
    <property type="entry name" value="Homeodomain-like"/>
    <property type="match status" value="2"/>
</dbReference>
<dbReference type="PRINTS" id="PR00032">
    <property type="entry name" value="HTHARAC"/>
</dbReference>
<evidence type="ECO:0000256" key="2">
    <source>
        <dbReference type="ARBA" id="ARBA00023015"/>
    </source>
</evidence>
<evidence type="ECO:0000259" key="8">
    <source>
        <dbReference type="PROSITE" id="PS50110"/>
    </source>
</evidence>
<name>A0A9D2LGL7_9FIRM</name>
<keyword evidence="3" id="KW-0238">DNA-binding</keyword>
<keyword evidence="4" id="KW-0804">Transcription</keyword>
<dbReference type="SMART" id="SM00342">
    <property type="entry name" value="HTH_ARAC"/>
    <property type="match status" value="1"/>
</dbReference>
<dbReference type="CDD" id="cd17536">
    <property type="entry name" value="REC_YesN-like"/>
    <property type="match status" value="1"/>
</dbReference>
<dbReference type="InterPro" id="IPR018060">
    <property type="entry name" value="HTH_AraC"/>
</dbReference>
<organism evidence="9 10">
    <name type="scientific">Candidatus Oscillibacter excrementigallinarum</name>
    <dbReference type="NCBI Taxonomy" id="2838716"/>
    <lineage>
        <taxon>Bacteria</taxon>
        <taxon>Bacillati</taxon>
        <taxon>Bacillota</taxon>
        <taxon>Clostridia</taxon>
        <taxon>Eubacteriales</taxon>
        <taxon>Oscillospiraceae</taxon>
        <taxon>Oscillibacter</taxon>
    </lineage>
</organism>
<dbReference type="PROSITE" id="PS01124">
    <property type="entry name" value="HTH_ARAC_FAMILY_2"/>
    <property type="match status" value="1"/>
</dbReference>
<dbReference type="Pfam" id="PF12833">
    <property type="entry name" value="HTH_18"/>
    <property type="match status" value="1"/>
</dbReference>
<dbReference type="InterPro" id="IPR009057">
    <property type="entry name" value="Homeodomain-like_sf"/>
</dbReference>
<accession>A0A9D2LGL7</accession>
<comment type="caution">
    <text evidence="9">The sequence shown here is derived from an EMBL/GenBank/DDBJ whole genome shotgun (WGS) entry which is preliminary data.</text>
</comment>
<dbReference type="GO" id="GO:0003700">
    <property type="term" value="F:DNA-binding transcription factor activity"/>
    <property type="evidence" value="ECO:0007669"/>
    <property type="project" value="InterPro"/>
</dbReference>
<dbReference type="GO" id="GO:0043565">
    <property type="term" value="F:sequence-specific DNA binding"/>
    <property type="evidence" value="ECO:0007669"/>
    <property type="project" value="InterPro"/>
</dbReference>
<protein>
    <recommendedName>
        <fullName evidence="1">Stage 0 sporulation protein A homolog</fullName>
    </recommendedName>
</protein>
<dbReference type="Pfam" id="PF00072">
    <property type="entry name" value="Response_reg"/>
    <property type="match status" value="1"/>
</dbReference>
<dbReference type="InterPro" id="IPR001789">
    <property type="entry name" value="Sig_transdc_resp-reg_receiver"/>
</dbReference>
<sequence length="520" mass="59125">MKILIVEDDTMLRNWLSMLLSSLSDYQLQIYEAGDGLEALEVCQTTPVELVITDIKMPRMDGLQLIQKLKESDPEIRTAVLSSYDDFSFVKVALQYGALDYILKAEMTVKDLSQLLDKVQNDFQVEHSLAKGIFPDFRTISGAQKAVTDFLAGQLSQDALQERLDLPADAPATAILFLHLQDKSDGDVPIFEAADICTKTLFSENLHGMAIPYRAENCLLLYGCSDSVTEFQQMEAVKLISLIENNFQKYLDLPIRFHFYQFCRQEEDLRGRLDEVGKAGCCYQYYGANVKCADSMPSFTLWKIKIQRSLETNHPQEAASHLKSFLSEAHWLHLSPDILRAHLLVLMNLFTTFHGQIQGHGIGSQAESLHPLLVDVTHAETREILESSVNTFLKTFLLTLNQRKLDLSPAIRSALAYVDEHYAEKISLDGVVEHIFMNRSYFCQLFKKEVGLTFGDYVEHIRIENAKRLLASTDLPILNVAEQTGFNNQAYFTKVFKKATDISPLRYRRIHFQKSGKKEP</sequence>
<feature type="modified residue" description="4-aspartylphosphate" evidence="6">
    <location>
        <position position="54"/>
    </location>
</feature>
<keyword evidence="2" id="KW-0805">Transcription regulation</keyword>
<evidence type="ECO:0000313" key="10">
    <source>
        <dbReference type="Proteomes" id="UP000823824"/>
    </source>
</evidence>
<comment type="function">
    <text evidence="5">May play the central regulatory role in sporulation. It may be an element of the effector pathway responsible for the activation of sporulation genes in response to nutritional stress. Spo0A may act in concert with spo0H (a sigma factor) to control the expression of some genes that are critical to the sporulation process.</text>
</comment>
<dbReference type="Gene3D" id="3.40.50.2300">
    <property type="match status" value="1"/>
</dbReference>
<proteinExistence type="predicted"/>
<keyword evidence="6" id="KW-0597">Phosphoprotein</keyword>
<evidence type="ECO:0000256" key="6">
    <source>
        <dbReference type="PROSITE-ProRule" id="PRU00169"/>
    </source>
</evidence>
<dbReference type="AlphaFoldDB" id="A0A9D2LGL7"/>
<dbReference type="EMBL" id="DWZJ01000008">
    <property type="protein sequence ID" value="HJB12298.1"/>
    <property type="molecule type" value="Genomic_DNA"/>
</dbReference>
<dbReference type="SUPFAM" id="SSF52172">
    <property type="entry name" value="CheY-like"/>
    <property type="match status" value="1"/>
</dbReference>
<dbReference type="SMART" id="SM00448">
    <property type="entry name" value="REC"/>
    <property type="match status" value="1"/>
</dbReference>
<dbReference type="InterPro" id="IPR020449">
    <property type="entry name" value="Tscrpt_reg_AraC-type_HTH"/>
</dbReference>
<evidence type="ECO:0000256" key="3">
    <source>
        <dbReference type="ARBA" id="ARBA00023125"/>
    </source>
</evidence>
<dbReference type="PROSITE" id="PS00041">
    <property type="entry name" value="HTH_ARAC_FAMILY_1"/>
    <property type="match status" value="1"/>
</dbReference>
<dbReference type="InterPro" id="IPR018062">
    <property type="entry name" value="HTH_AraC-typ_CS"/>
</dbReference>
<feature type="domain" description="Response regulatory" evidence="8">
    <location>
        <begin position="2"/>
        <end position="119"/>
    </location>
</feature>
<dbReference type="PANTHER" id="PTHR43280:SF28">
    <property type="entry name" value="HTH-TYPE TRANSCRIPTIONAL ACTIVATOR RHAS"/>
    <property type="match status" value="1"/>
</dbReference>
<gene>
    <name evidence="9" type="ORF">H9787_01140</name>
</gene>
<dbReference type="PANTHER" id="PTHR43280">
    <property type="entry name" value="ARAC-FAMILY TRANSCRIPTIONAL REGULATOR"/>
    <property type="match status" value="1"/>
</dbReference>
<dbReference type="PROSITE" id="PS50110">
    <property type="entry name" value="RESPONSE_REGULATORY"/>
    <property type="match status" value="1"/>
</dbReference>
<evidence type="ECO:0000256" key="1">
    <source>
        <dbReference type="ARBA" id="ARBA00018672"/>
    </source>
</evidence>
<evidence type="ECO:0000256" key="5">
    <source>
        <dbReference type="ARBA" id="ARBA00024867"/>
    </source>
</evidence>
<dbReference type="Gene3D" id="1.10.10.60">
    <property type="entry name" value="Homeodomain-like"/>
    <property type="match status" value="2"/>
</dbReference>
<feature type="domain" description="HTH araC/xylS-type" evidence="7">
    <location>
        <begin position="412"/>
        <end position="510"/>
    </location>
</feature>
<reference evidence="9" key="2">
    <citation type="submission" date="2021-04" db="EMBL/GenBank/DDBJ databases">
        <authorList>
            <person name="Gilroy R."/>
        </authorList>
    </citation>
    <scope>NUCLEOTIDE SEQUENCE</scope>
    <source>
        <strain evidence="9">ChiBcec18-1249</strain>
    </source>
</reference>
<dbReference type="Proteomes" id="UP000823824">
    <property type="component" value="Unassembled WGS sequence"/>
</dbReference>
<evidence type="ECO:0000256" key="4">
    <source>
        <dbReference type="ARBA" id="ARBA00023163"/>
    </source>
</evidence>